<gene>
    <name evidence="2" type="ORF">A3D51_03165</name>
</gene>
<accession>A0A1G2S8Q6</accession>
<sequence length="85" mass="9416">MVSPNDYIIITESRDLGEEPANSGNKYQEEPESASHIMLESQGISILGKDEDLVPTTKPRDQFSRELMNEGGVEIVASDDDESFL</sequence>
<dbReference type="AlphaFoldDB" id="A0A1G2S8Q6"/>
<dbReference type="EMBL" id="MHUT01000008">
    <property type="protein sequence ID" value="OHA81387.1"/>
    <property type="molecule type" value="Genomic_DNA"/>
</dbReference>
<proteinExistence type="predicted"/>
<evidence type="ECO:0000313" key="2">
    <source>
        <dbReference type="EMBL" id="OHA81387.1"/>
    </source>
</evidence>
<organism evidence="2 3">
    <name type="scientific">Candidatus Yonathbacteria bacterium RIFCSPHIGHO2_02_FULL_44_14</name>
    <dbReference type="NCBI Taxonomy" id="1802724"/>
    <lineage>
        <taxon>Bacteria</taxon>
        <taxon>Candidatus Yonathiibacteriota</taxon>
    </lineage>
</organism>
<dbReference type="Proteomes" id="UP000179118">
    <property type="component" value="Unassembled WGS sequence"/>
</dbReference>
<evidence type="ECO:0000256" key="1">
    <source>
        <dbReference type="SAM" id="MobiDB-lite"/>
    </source>
</evidence>
<evidence type="ECO:0000313" key="3">
    <source>
        <dbReference type="Proteomes" id="UP000179118"/>
    </source>
</evidence>
<name>A0A1G2S8Q6_9BACT</name>
<feature type="region of interest" description="Disordered" evidence="1">
    <location>
        <begin position="14"/>
        <end position="33"/>
    </location>
</feature>
<protein>
    <submittedName>
        <fullName evidence="2">Uncharacterized protein</fullName>
    </submittedName>
</protein>
<reference evidence="2 3" key="1">
    <citation type="journal article" date="2016" name="Nat. Commun.">
        <title>Thousands of microbial genomes shed light on interconnected biogeochemical processes in an aquifer system.</title>
        <authorList>
            <person name="Anantharaman K."/>
            <person name="Brown C.T."/>
            <person name="Hug L.A."/>
            <person name="Sharon I."/>
            <person name="Castelle C.J."/>
            <person name="Probst A.J."/>
            <person name="Thomas B.C."/>
            <person name="Singh A."/>
            <person name="Wilkins M.J."/>
            <person name="Karaoz U."/>
            <person name="Brodie E.L."/>
            <person name="Williams K.H."/>
            <person name="Hubbard S.S."/>
            <person name="Banfield J.F."/>
        </authorList>
    </citation>
    <scope>NUCLEOTIDE SEQUENCE [LARGE SCALE GENOMIC DNA]</scope>
</reference>
<comment type="caution">
    <text evidence="2">The sequence shown here is derived from an EMBL/GenBank/DDBJ whole genome shotgun (WGS) entry which is preliminary data.</text>
</comment>